<dbReference type="CDD" id="cd04690">
    <property type="entry name" value="NUDIX_Hydrolase"/>
    <property type="match status" value="1"/>
</dbReference>
<accession>A0A966DSA2</accession>
<dbReference type="PANTHER" id="PTHR43046:SF2">
    <property type="entry name" value="8-OXO-DGTP DIPHOSPHATASE-RELATED"/>
    <property type="match status" value="1"/>
</dbReference>
<dbReference type="InterPro" id="IPR020084">
    <property type="entry name" value="NUDIX_hydrolase_CS"/>
</dbReference>
<keyword evidence="2" id="KW-0378">Hydrolase</keyword>
<dbReference type="PROSITE" id="PS00893">
    <property type="entry name" value="NUDIX_BOX"/>
    <property type="match status" value="1"/>
</dbReference>
<evidence type="ECO:0000256" key="1">
    <source>
        <dbReference type="ARBA" id="ARBA00001946"/>
    </source>
</evidence>
<dbReference type="InterPro" id="IPR000086">
    <property type="entry name" value="NUDIX_hydrolase_dom"/>
</dbReference>
<dbReference type="RefSeq" id="WP_166585895.1">
    <property type="nucleotide sequence ID" value="NZ_WWEO01000042.1"/>
</dbReference>
<dbReference type="PANTHER" id="PTHR43046">
    <property type="entry name" value="GDP-MANNOSE MANNOSYL HYDROLASE"/>
    <property type="match status" value="1"/>
</dbReference>
<dbReference type="Pfam" id="PF00293">
    <property type="entry name" value="NUDIX"/>
    <property type="match status" value="1"/>
</dbReference>
<reference evidence="4" key="1">
    <citation type="submission" date="2020-01" db="EMBL/GenBank/DDBJ databases">
        <authorList>
            <person name="Seo Y.L."/>
        </authorList>
    </citation>
    <scope>NUCLEOTIDE SEQUENCE</scope>
    <source>
        <strain evidence="4">R11</strain>
    </source>
</reference>
<gene>
    <name evidence="4" type="ORF">GSY63_11195</name>
</gene>
<feature type="domain" description="Nudix hydrolase" evidence="3">
    <location>
        <begin position="14"/>
        <end position="143"/>
    </location>
</feature>
<dbReference type="AlphaFoldDB" id="A0A966DSA2"/>
<dbReference type="EMBL" id="WWEO01000042">
    <property type="protein sequence ID" value="NCD69923.1"/>
    <property type="molecule type" value="Genomic_DNA"/>
</dbReference>
<proteinExistence type="predicted"/>
<dbReference type="PROSITE" id="PS51462">
    <property type="entry name" value="NUDIX"/>
    <property type="match status" value="1"/>
</dbReference>
<evidence type="ECO:0000259" key="3">
    <source>
        <dbReference type="PROSITE" id="PS51462"/>
    </source>
</evidence>
<dbReference type="SUPFAM" id="SSF55811">
    <property type="entry name" value="Nudix"/>
    <property type="match status" value="1"/>
</dbReference>
<protein>
    <submittedName>
        <fullName evidence="4">NUDIX domain-containing protein</fullName>
    </submittedName>
</protein>
<keyword evidence="5" id="KW-1185">Reference proteome</keyword>
<comment type="caution">
    <text evidence="4">The sequence shown here is derived from an EMBL/GenBank/DDBJ whole genome shotgun (WGS) entry which is preliminary data.</text>
</comment>
<evidence type="ECO:0000313" key="4">
    <source>
        <dbReference type="EMBL" id="NCD69923.1"/>
    </source>
</evidence>
<organism evidence="4 5">
    <name type="scientific">Mucilaginibacter agri</name>
    <dbReference type="NCBI Taxonomy" id="2695265"/>
    <lineage>
        <taxon>Bacteria</taxon>
        <taxon>Pseudomonadati</taxon>
        <taxon>Bacteroidota</taxon>
        <taxon>Sphingobacteriia</taxon>
        <taxon>Sphingobacteriales</taxon>
        <taxon>Sphingobacteriaceae</taxon>
        <taxon>Mucilaginibacter</taxon>
    </lineage>
</organism>
<sequence>MAEFPDNNQATADLKTIDKIAFVYIKDRKILSTRSNGKSVWYIPGGKREPGENDMETLSRELKEELNIEVSFPEVRYIGVFKAQAHGHPDGTVVKMTCYTGAYTGELKASAEIDEFDFFTLEDQYKSAAVDRLILQFLHEAGMID</sequence>
<dbReference type="Proteomes" id="UP000638732">
    <property type="component" value="Unassembled WGS sequence"/>
</dbReference>
<dbReference type="InterPro" id="IPR015797">
    <property type="entry name" value="NUDIX_hydrolase-like_dom_sf"/>
</dbReference>
<comment type="cofactor">
    <cofactor evidence="1">
        <name>Mg(2+)</name>
        <dbReference type="ChEBI" id="CHEBI:18420"/>
    </cofactor>
</comment>
<name>A0A966DSA2_9SPHI</name>
<dbReference type="GO" id="GO:0016787">
    <property type="term" value="F:hydrolase activity"/>
    <property type="evidence" value="ECO:0007669"/>
    <property type="project" value="UniProtKB-KW"/>
</dbReference>
<evidence type="ECO:0000256" key="2">
    <source>
        <dbReference type="ARBA" id="ARBA00022801"/>
    </source>
</evidence>
<reference evidence="4" key="2">
    <citation type="submission" date="2020-10" db="EMBL/GenBank/DDBJ databases">
        <title>Mucilaginibacter sp. nov., isolated from soil.</title>
        <authorList>
            <person name="Jeon C.O."/>
        </authorList>
    </citation>
    <scope>NUCLEOTIDE SEQUENCE</scope>
    <source>
        <strain evidence="4">R11</strain>
    </source>
</reference>
<evidence type="ECO:0000313" key="5">
    <source>
        <dbReference type="Proteomes" id="UP000638732"/>
    </source>
</evidence>
<dbReference type="Gene3D" id="3.90.79.10">
    <property type="entry name" value="Nucleoside Triphosphate Pyrophosphohydrolase"/>
    <property type="match status" value="1"/>
</dbReference>